<protein>
    <recommendedName>
        <fullName evidence="9">Vacuolar iron transporter</fullName>
    </recommendedName>
</protein>
<comment type="subcellular location">
    <subcellularLocation>
        <location evidence="1 9">Vacuole membrane</location>
        <topology evidence="1 9">Multi-pass membrane protein</topology>
    </subcellularLocation>
</comment>
<evidence type="ECO:0000313" key="11">
    <source>
        <dbReference type="EMBL" id="KAG6666720.1"/>
    </source>
</evidence>
<dbReference type="Proteomes" id="UP000811609">
    <property type="component" value="Chromosome 1"/>
</dbReference>
<keyword evidence="4 9" id="KW-0926">Vacuole</keyword>
<dbReference type="GO" id="GO:0005774">
    <property type="term" value="C:vacuolar membrane"/>
    <property type="evidence" value="ECO:0007669"/>
    <property type="project" value="UniProtKB-SubCell"/>
</dbReference>
<name>A0A8T1RGP6_CARIL</name>
<evidence type="ECO:0000256" key="9">
    <source>
        <dbReference type="RuleBase" id="RU369115"/>
    </source>
</evidence>
<feature type="transmembrane region" description="Helical" evidence="9">
    <location>
        <begin position="151"/>
        <end position="173"/>
    </location>
</feature>
<evidence type="ECO:0000256" key="5">
    <source>
        <dbReference type="ARBA" id="ARBA00022692"/>
    </source>
</evidence>
<evidence type="ECO:0000256" key="10">
    <source>
        <dbReference type="SAM" id="MobiDB-lite"/>
    </source>
</evidence>
<feature type="region of interest" description="Disordered" evidence="10">
    <location>
        <begin position="1"/>
        <end position="29"/>
    </location>
</feature>
<comment type="caution">
    <text evidence="9">Lacks conserved residue(s) required for the propagation of feature annotation.</text>
</comment>
<proteinExistence type="inferred from homology"/>
<feature type="compositionally biased region" description="Polar residues" evidence="10">
    <location>
        <begin position="1"/>
        <end position="16"/>
    </location>
</feature>
<evidence type="ECO:0000256" key="6">
    <source>
        <dbReference type="ARBA" id="ARBA00022989"/>
    </source>
</evidence>
<dbReference type="InterPro" id="IPR008217">
    <property type="entry name" value="Ccc1_fam"/>
</dbReference>
<evidence type="ECO:0000313" key="12">
    <source>
        <dbReference type="Proteomes" id="UP000811609"/>
    </source>
</evidence>
<evidence type="ECO:0000256" key="7">
    <source>
        <dbReference type="ARBA" id="ARBA00023136"/>
    </source>
</evidence>
<keyword evidence="9" id="KW-0813">Transport</keyword>
<keyword evidence="3" id="KW-0408">Iron</keyword>
<keyword evidence="5 9" id="KW-0812">Transmembrane</keyword>
<organism evidence="11 12">
    <name type="scientific">Carya illinoinensis</name>
    <name type="common">Pecan</name>
    <dbReference type="NCBI Taxonomy" id="32201"/>
    <lineage>
        <taxon>Eukaryota</taxon>
        <taxon>Viridiplantae</taxon>
        <taxon>Streptophyta</taxon>
        <taxon>Embryophyta</taxon>
        <taxon>Tracheophyta</taxon>
        <taxon>Spermatophyta</taxon>
        <taxon>Magnoliopsida</taxon>
        <taxon>eudicotyledons</taxon>
        <taxon>Gunneridae</taxon>
        <taxon>Pentapetalae</taxon>
        <taxon>rosids</taxon>
        <taxon>fabids</taxon>
        <taxon>Fagales</taxon>
        <taxon>Juglandaceae</taxon>
        <taxon>Carya</taxon>
    </lineage>
</organism>
<keyword evidence="7 9" id="KW-0472">Membrane</keyword>
<comment type="caution">
    <text evidence="11">The sequence shown here is derived from an EMBL/GenBank/DDBJ whole genome shotgun (WGS) entry which is preliminary data.</text>
</comment>
<evidence type="ECO:0000256" key="4">
    <source>
        <dbReference type="ARBA" id="ARBA00022554"/>
    </source>
</evidence>
<dbReference type="Pfam" id="PF01988">
    <property type="entry name" value="VIT1"/>
    <property type="match status" value="1"/>
</dbReference>
<evidence type="ECO:0000256" key="3">
    <source>
        <dbReference type="ARBA" id="ARBA00022496"/>
    </source>
</evidence>
<accession>A0A8T1RGP6</accession>
<keyword evidence="9" id="KW-0406">Ion transport</keyword>
<dbReference type="GO" id="GO:0140315">
    <property type="term" value="F:iron ion sequestering activity"/>
    <property type="evidence" value="ECO:0007669"/>
    <property type="project" value="UniProtKB-UniRule"/>
</dbReference>
<dbReference type="EMBL" id="CM031809">
    <property type="protein sequence ID" value="KAG6666720.1"/>
    <property type="molecule type" value="Genomic_DNA"/>
</dbReference>
<comment type="similarity">
    <text evidence="2 9">Belongs to the CCC1 family.</text>
</comment>
<reference evidence="11" key="1">
    <citation type="submission" date="2020-12" db="EMBL/GenBank/DDBJ databases">
        <title>WGS assembly of Carya illinoinensis cv. Pawnee.</title>
        <authorList>
            <person name="Platts A."/>
            <person name="Shu S."/>
            <person name="Wright S."/>
            <person name="Barry K."/>
            <person name="Edger P."/>
            <person name="Pires J.C."/>
            <person name="Schmutz J."/>
        </authorList>
    </citation>
    <scope>NUCLEOTIDE SEQUENCE</scope>
    <source>
        <tissue evidence="11">Leaf</tissue>
    </source>
</reference>
<feature type="non-terminal residue" evidence="11">
    <location>
        <position position="224"/>
    </location>
</feature>
<feature type="transmembrane region" description="Helical" evidence="9">
    <location>
        <begin position="202"/>
        <end position="220"/>
    </location>
</feature>
<comment type="catalytic activity">
    <reaction evidence="8">
        <text>Fe(2+)(in) = Fe(2+)(out)</text>
        <dbReference type="Rhea" id="RHEA:28486"/>
        <dbReference type="ChEBI" id="CHEBI:29033"/>
    </reaction>
    <physiologicalReaction direction="left-to-right" evidence="8">
        <dbReference type="Rhea" id="RHEA:28487"/>
    </physiologicalReaction>
</comment>
<gene>
    <name evidence="11" type="ORF">CIPAW_01G052300</name>
</gene>
<dbReference type="PANTHER" id="PTHR31851">
    <property type="entry name" value="FE(2+)/MN(2+) TRANSPORTER PCL1"/>
    <property type="match status" value="1"/>
</dbReference>
<keyword evidence="6 9" id="KW-1133">Transmembrane helix</keyword>
<sequence>MDQKNSVGAATSTTTQLRDEEGDDREIRPRETLKGEFVKSIMMCRCLDLQLVADGISMGFGDFASSGTEKDVAAKERAVTEWPTEWDVSNHGGTEELELLRKYKNAMDNRGCVHVVNIFAKYKEIVVDEKTMPQNGMLPPDQADKPWKHGLVTFVAFLLFGSVPLLFFIILIPFTHNDIVKFVGALLLGLAKAKIAGQNYAFFMVVTLFNGAIAAAAAWAPCSP</sequence>
<dbReference type="GO" id="GO:0030026">
    <property type="term" value="P:intracellular manganese ion homeostasis"/>
    <property type="evidence" value="ECO:0007669"/>
    <property type="project" value="InterPro"/>
</dbReference>
<keyword evidence="12" id="KW-1185">Reference proteome</keyword>
<dbReference type="AlphaFoldDB" id="A0A8T1RGP6"/>
<evidence type="ECO:0000256" key="1">
    <source>
        <dbReference type="ARBA" id="ARBA00004128"/>
    </source>
</evidence>
<comment type="function">
    <text evidence="9">Vacuolar Fe(2+) uptake transporter.</text>
</comment>
<dbReference type="GO" id="GO:0005381">
    <property type="term" value="F:iron ion transmembrane transporter activity"/>
    <property type="evidence" value="ECO:0007669"/>
    <property type="project" value="UniProtKB-UniRule"/>
</dbReference>
<evidence type="ECO:0000256" key="2">
    <source>
        <dbReference type="ARBA" id="ARBA00007049"/>
    </source>
</evidence>
<dbReference type="GO" id="GO:0005384">
    <property type="term" value="F:manganese ion transmembrane transporter activity"/>
    <property type="evidence" value="ECO:0007669"/>
    <property type="project" value="InterPro"/>
</dbReference>
<evidence type="ECO:0000256" key="8">
    <source>
        <dbReference type="ARBA" id="ARBA00044464"/>
    </source>
</evidence>
<keyword evidence="3" id="KW-0410">Iron transport</keyword>